<proteinExistence type="predicted"/>
<evidence type="ECO:0000256" key="5">
    <source>
        <dbReference type="SAM" id="MobiDB-lite"/>
    </source>
</evidence>
<dbReference type="RefSeq" id="WP_353574510.1">
    <property type="nucleotide sequence ID" value="NZ_JBETME010000008.1"/>
</dbReference>
<comment type="cofactor">
    <cofactor evidence="1">
        <name>Zn(2+)</name>
        <dbReference type="ChEBI" id="CHEBI:29105"/>
    </cofactor>
</comment>
<dbReference type="InterPro" id="IPR008567">
    <property type="entry name" value="BKACE"/>
</dbReference>
<keyword evidence="4" id="KW-0862">Zinc</keyword>
<dbReference type="InterPro" id="IPR013785">
    <property type="entry name" value="Aldolase_TIM"/>
</dbReference>
<dbReference type="PANTHER" id="PTHR37418:SF2">
    <property type="entry name" value="3-KETO-5-AMINOHEXANOATE CLEAVAGE ENZYME"/>
    <property type="match status" value="1"/>
</dbReference>
<dbReference type="Gene3D" id="3.20.20.70">
    <property type="entry name" value="Aldolase class I"/>
    <property type="match status" value="1"/>
</dbReference>
<dbReference type="PANTHER" id="PTHR37418">
    <property type="entry name" value="3-KETO-5-AMINOHEXANOATE CLEAVAGE ENZYME-RELATED"/>
    <property type="match status" value="1"/>
</dbReference>
<dbReference type="Proteomes" id="UP001438189">
    <property type="component" value="Unassembled WGS sequence"/>
</dbReference>
<dbReference type="GO" id="GO:0016740">
    <property type="term" value="F:transferase activity"/>
    <property type="evidence" value="ECO:0007669"/>
    <property type="project" value="UniProtKB-KW"/>
</dbReference>
<organism evidence="6 7">
    <name type="scientific">Agrobacterium radiobacter</name>
    <dbReference type="NCBI Taxonomy" id="362"/>
    <lineage>
        <taxon>Bacteria</taxon>
        <taxon>Pseudomonadati</taxon>
        <taxon>Pseudomonadota</taxon>
        <taxon>Alphaproteobacteria</taxon>
        <taxon>Hyphomicrobiales</taxon>
        <taxon>Rhizobiaceae</taxon>
        <taxon>Rhizobium/Agrobacterium group</taxon>
        <taxon>Agrobacterium</taxon>
        <taxon>Agrobacterium tumefaciens complex</taxon>
    </lineage>
</organism>
<sequence length="443" mass="49267">MPSPQKSLILGCASTGAKFTPRNHLLSGDPVIDAVCTGEAIKTNPQDLIDEATMLYKRGCRYYHLHARNPKTNEQTTENAVYSAVSRGVQKRCPSMMISFGASRNGTEVQRAVHQKGEWERVSQCSLSLAEGGAHFVTIQAAVELQIICDLERRGYDLTVRTIDTEAFLLIIHQHRPSRVAVDASLATHSTSKGSSYGTTSALVQFENYRKAVLTRENLGLYHEVEWVQLERSYAMTRYAIEHPALGLARSGQLNIILLFGFSPRLPFPQTYEEFKRVIRLAKSLEYDLGNPTRKARRVSITVGAAVLPRQAIEHFKYSDVGRYVADRKCPLRRLAIYAAQPDSGVDVLRYGMEDTPYTLDSGGGVQFCDNQLLHDIVEQELIAQNVSIVTEQRDVLDRIGPAPARAFHQPDDTGAATGYRPDPRHAHIILSSRQAMEATGDV</sequence>
<dbReference type="AlphaFoldDB" id="A0ABD5LL21"/>
<evidence type="ECO:0000313" key="7">
    <source>
        <dbReference type="Proteomes" id="UP001438189"/>
    </source>
</evidence>
<evidence type="ECO:0000256" key="3">
    <source>
        <dbReference type="ARBA" id="ARBA00022723"/>
    </source>
</evidence>
<dbReference type="EMBL" id="JBETME010000008">
    <property type="protein sequence ID" value="MES4992566.1"/>
    <property type="molecule type" value="Genomic_DNA"/>
</dbReference>
<name>A0ABD5LL21_AGRRD</name>
<comment type="caution">
    <text evidence="6">The sequence shown here is derived from an EMBL/GenBank/DDBJ whole genome shotgun (WGS) entry which is preliminary data.</text>
</comment>
<dbReference type="Pfam" id="PF05853">
    <property type="entry name" value="BKACE"/>
    <property type="match status" value="1"/>
</dbReference>
<evidence type="ECO:0000313" key="6">
    <source>
        <dbReference type="EMBL" id="MES4992566.1"/>
    </source>
</evidence>
<keyword evidence="2" id="KW-0808">Transferase</keyword>
<reference evidence="6 7" key="1">
    <citation type="submission" date="2024-06" db="EMBL/GenBank/DDBJ databases">
        <title>Genome sequencing of Agrobacterium spp. from tobacco in Serbia.</title>
        <authorList>
            <person name="Ilicic R.J."/>
            <person name="Studholme D.J."/>
            <person name="Jelusic A."/>
            <person name="Barac G."/>
            <person name="Bagi F."/>
            <person name="Popovic Milovanovic T."/>
        </authorList>
    </citation>
    <scope>NUCLEOTIDE SEQUENCE [LARGE SCALE GENOMIC DNA]</scope>
    <source>
        <strain evidence="6 7">DA1</strain>
    </source>
</reference>
<protein>
    <submittedName>
        <fullName evidence="6">3-keto-5-aminohexanoate cleavage protein</fullName>
    </submittedName>
</protein>
<keyword evidence="3" id="KW-0479">Metal-binding</keyword>
<evidence type="ECO:0000256" key="4">
    <source>
        <dbReference type="ARBA" id="ARBA00022833"/>
    </source>
</evidence>
<dbReference type="GO" id="GO:0046872">
    <property type="term" value="F:metal ion binding"/>
    <property type="evidence" value="ECO:0007669"/>
    <property type="project" value="UniProtKB-KW"/>
</dbReference>
<feature type="region of interest" description="Disordered" evidence="5">
    <location>
        <begin position="404"/>
        <end position="423"/>
    </location>
</feature>
<gene>
    <name evidence="6" type="ORF">ABVB70_19790</name>
</gene>
<evidence type="ECO:0000256" key="2">
    <source>
        <dbReference type="ARBA" id="ARBA00022679"/>
    </source>
</evidence>
<evidence type="ECO:0000256" key="1">
    <source>
        <dbReference type="ARBA" id="ARBA00001947"/>
    </source>
</evidence>
<accession>A0ABD5LL21</accession>